<accession>A0AAV4R148</accession>
<dbReference type="EMBL" id="BPLR01007032">
    <property type="protein sequence ID" value="GIY14007.1"/>
    <property type="molecule type" value="Genomic_DNA"/>
</dbReference>
<sequence length="79" mass="8957">MNVPQHSPSVYPSFMKSENIKGRAQTDFTTVVESKVLSYYIMYADAGGSKNTSVEETPDKIQVSIFSIHFIFLTATYRR</sequence>
<gene>
    <name evidence="1" type="ORF">CEXT_12101</name>
</gene>
<dbReference type="AlphaFoldDB" id="A0AAV4R148"/>
<keyword evidence="2" id="KW-1185">Reference proteome</keyword>
<comment type="caution">
    <text evidence="1">The sequence shown here is derived from an EMBL/GenBank/DDBJ whole genome shotgun (WGS) entry which is preliminary data.</text>
</comment>
<dbReference type="Proteomes" id="UP001054945">
    <property type="component" value="Unassembled WGS sequence"/>
</dbReference>
<evidence type="ECO:0000313" key="1">
    <source>
        <dbReference type="EMBL" id="GIY14007.1"/>
    </source>
</evidence>
<reference evidence="1 2" key="1">
    <citation type="submission" date="2021-06" db="EMBL/GenBank/DDBJ databases">
        <title>Caerostris extrusa draft genome.</title>
        <authorList>
            <person name="Kono N."/>
            <person name="Arakawa K."/>
        </authorList>
    </citation>
    <scope>NUCLEOTIDE SEQUENCE [LARGE SCALE GENOMIC DNA]</scope>
</reference>
<proteinExistence type="predicted"/>
<name>A0AAV4R148_CAEEX</name>
<organism evidence="1 2">
    <name type="scientific">Caerostris extrusa</name>
    <name type="common">Bark spider</name>
    <name type="synonym">Caerostris bankana</name>
    <dbReference type="NCBI Taxonomy" id="172846"/>
    <lineage>
        <taxon>Eukaryota</taxon>
        <taxon>Metazoa</taxon>
        <taxon>Ecdysozoa</taxon>
        <taxon>Arthropoda</taxon>
        <taxon>Chelicerata</taxon>
        <taxon>Arachnida</taxon>
        <taxon>Araneae</taxon>
        <taxon>Araneomorphae</taxon>
        <taxon>Entelegynae</taxon>
        <taxon>Araneoidea</taxon>
        <taxon>Araneidae</taxon>
        <taxon>Caerostris</taxon>
    </lineage>
</organism>
<evidence type="ECO:0000313" key="2">
    <source>
        <dbReference type="Proteomes" id="UP001054945"/>
    </source>
</evidence>
<protein>
    <submittedName>
        <fullName evidence="1">Uncharacterized protein</fullName>
    </submittedName>
</protein>